<organism evidence="1 2">
    <name type="scientific">Moraxella caviae</name>
    <dbReference type="NCBI Taxonomy" id="34060"/>
    <lineage>
        <taxon>Bacteria</taxon>
        <taxon>Pseudomonadati</taxon>
        <taxon>Pseudomonadota</taxon>
        <taxon>Gammaproteobacteria</taxon>
        <taxon>Moraxellales</taxon>
        <taxon>Moraxellaceae</taxon>
        <taxon>Moraxella</taxon>
    </lineage>
</organism>
<evidence type="ECO:0000313" key="1">
    <source>
        <dbReference type="EMBL" id="OOR92221.1"/>
    </source>
</evidence>
<dbReference type="AlphaFoldDB" id="A0A1T0AAB4"/>
<comment type="caution">
    <text evidence="1">The sequence shown here is derived from an EMBL/GenBank/DDBJ whole genome shotgun (WGS) entry which is preliminary data.</text>
</comment>
<accession>A0A1T0AAB4</accession>
<protein>
    <submittedName>
        <fullName evidence="1">Uncharacterized protein</fullName>
    </submittedName>
</protein>
<evidence type="ECO:0000313" key="2">
    <source>
        <dbReference type="Proteomes" id="UP000190435"/>
    </source>
</evidence>
<dbReference type="STRING" id="34060.B0181_01960"/>
<reference evidence="1 2" key="1">
    <citation type="submission" date="2017-02" db="EMBL/GenBank/DDBJ databases">
        <title>Draft genome sequence of Moraxella caviae CCUG 355 type strain.</title>
        <authorList>
            <person name="Engstrom-Jakobsson H."/>
            <person name="Salva-Serra F."/>
            <person name="Thorell K."/>
            <person name="Gonzales-Siles L."/>
            <person name="Karlsson R."/>
            <person name="Boulund F."/>
            <person name="Engstrand L."/>
            <person name="Moore E."/>
        </authorList>
    </citation>
    <scope>NUCLEOTIDE SEQUENCE [LARGE SCALE GENOMIC DNA]</scope>
    <source>
        <strain evidence="1 2">CCUG 355</strain>
    </source>
</reference>
<dbReference type="EMBL" id="MUXU01000016">
    <property type="protein sequence ID" value="OOR92221.1"/>
    <property type="molecule type" value="Genomic_DNA"/>
</dbReference>
<proteinExistence type="predicted"/>
<name>A0A1T0AAB4_9GAMM</name>
<gene>
    <name evidence="1" type="ORF">B0181_01960</name>
</gene>
<keyword evidence="2" id="KW-1185">Reference proteome</keyword>
<sequence length="72" mass="8329">MYCQGLKCPQVKFGLSKGQELRRKNVMLCKVCKSVRLYFASDKDLYLTKVARQTKNIQMFTKNLLSQPPIIS</sequence>
<dbReference type="Proteomes" id="UP000190435">
    <property type="component" value="Unassembled WGS sequence"/>
</dbReference>